<keyword evidence="13" id="KW-1185">Reference proteome</keyword>
<evidence type="ECO:0000256" key="6">
    <source>
        <dbReference type="ARBA" id="ARBA00022782"/>
    </source>
</evidence>
<feature type="chain" id="PRO_5018783689" description="Retinoic acid receptor responder protein 2" evidence="11">
    <location>
        <begin position="21"/>
        <end position="189"/>
    </location>
</feature>
<dbReference type="Gene3D" id="3.10.450.10">
    <property type="match status" value="1"/>
</dbReference>
<dbReference type="Ensembl" id="ENSCVAT00000002647.1">
    <property type="protein sequence ID" value="ENSCVAP00000007821.1"/>
    <property type="gene ID" value="ENSCVAG00000009517.1"/>
</dbReference>
<keyword evidence="8" id="KW-0395">Inflammatory response</keyword>
<dbReference type="AlphaFoldDB" id="A0A3Q2CQG8"/>
<evidence type="ECO:0000256" key="10">
    <source>
        <dbReference type="SAM" id="Phobius"/>
    </source>
</evidence>
<keyword evidence="4" id="KW-0964">Secreted</keyword>
<keyword evidence="6" id="KW-0221">Differentiation</keyword>
<evidence type="ECO:0000256" key="4">
    <source>
        <dbReference type="ARBA" id="ARBA00022525"/>
    </source>
</evidence>
<accession>A0A3Q2CQG8</accession>
<keyword evidence="10" id="KW-1133">Transmembrane helix</keyword>
<feature type="transmembrane region" description="Helical" evidence="10">
    <location>
        <begin position="165"/>
        <end position="183"/>
    </location>
</feature>
<evidence type="ECO:0000313" key="13">
    <source>
        <dbReference type="Proteomes" id="UP000265020"/>
    </source>
</evidence>
<dbReference type="GO" id="GO:0030154">
    <property type="term" value="P:cell differentiation"/>
    <property type="evidence" value="ECO:0007669"/>
    <property type="project" value="UniProtKB-KW"/>
</dbReference>
<keyword evidence="10" id="KW-0812">Transmembrane</keyword>
<dbReference type="Proteomes" id="UP000265020">
    <property type="component" value="Unassembled WGS sequence"/>
</dbReference>
<feature type="signal peptide" evidence="11">
    <location>
        <begin position="1"/>
        <end position="20"/>
    </location>
</feature>
<dbReference type="GO" id="GO:0005576">
    <property type="term" value="C:extracellular region"/>
    <property type="evidence" value="ECO:0007669"/>
    <property type="project" value="UniProtKB-SubCell"/>
</dbReference>
<reference evidence="12" key="2">
    <citation type="submission" date="2025-09" db="UniProtKB">
        <authorList>
            <consortium name="Ensembl"/>
        </authorList>
    </citation>
    <scope>IDENTIFICATION</scope>
</reference>
<dbReference type="GeneTree" id="ENSGT00400000024709"/>
<keyword evidence="7" id="KW-1015">Disulfide bond</keyword>
<evidence type="ECO:0000256" key="8">
    <source>
        <dbReference type="ARBA" id="ARBA00023198"/>
    </source>
</evidence>
<proteinExistence type="predicted"/>
<dbReference type="InterPro" id="IPR029562">
    <property type="entry name" value="Chemerin"/>
</dbReference>
<dbReference type="GO" id="GO:0050994">
    <property type="term" value="P:regulation of lipid catabolic process"/>
    <property type="evidence" value="ECO:0007669"/>
    <property type="project" value="InterPro"/>
</dbReference>
<dbReference type="GO" id="GO:0005102">
    <property type="term" value="F:signaling receptor binding"/>
    <property type="evidence" value="ECO:0007669"/>
    <property type="project" value="InterPro"/>
</dbReference>
<reference evidence="12" key="1">
    <citation type="submission" date="2025-08" db="UniProtKB">
        <authorList>
            <consortium name="Ensembl"/>
        </authorList>
    </citation>
    <scope>IDENTIFICATION</scope>
</reference>
<evidence type="ECO:0000256" key="1">
    <source>
        <dbReference type="ARBA" id="ARBA00004613"/>
    </source>
</evidence>
<evidence type="ECO:0000256" key="9">
    <source>
        <dbReference type="ARBA" id="ARBA00032785"/>
    </source>
</evidence>
<evidence type="ECO:0000256" key="5">
    <source>
        <dbReference type="ARBA" id="ARBA00022729"/>
    </source>
</evidence>
<protein>
    <recommendedName>
        <fullName evidence="2">Retinoic acid receptor responder protein 2</fullName>
    </recommendedName>
    <alternativeName>
        <fullName evidence="9">Chemerin</fullName>
    </alternativeName>
</protein>
<evidence type="ECO:0000313" key="12">
    <source>
        <dbReference type="Ensembl" id="ENSCVAP00000007821.1"/>
    </source>
</evidence>
<dbReference type="InterPro" id="IPR046350">
    <property type="entry name" value="Cystatin_sf"/>
</dbReference>
<evidence type="ECO:0000256" key="7">
    <source>
        <dbReference type="ARBA" id="ARBA00023157"/>
    </source>
</evidence>
<dbReference type="SUPFAM" id="SSF54403">
    <property type="entry name" value="Cystatin/monellin"/>
    <property type="match status" value="1"/>
</dbReference>
<keyword evidence="10" id="KW-0472">Membrane</keyword>
<keyword evidence="3" id="KW-0145">Chemotaxis</keyword>
<evidence type="ECO:0000256" key="2">
    <source>
        <dbReference type="ARBA" id="ARBA00018808"/>
    </source>
</evidence>
<dbReference type="PANTHER" id="PTHR15106">
    <property type="entry name" value="RETINOIC ACID RECEPTOR RESPONDER PROTEIN 2"/>
    <property type="match status" value="1"/>
</dbReference>
<evidence type="ECO:0000256" key="11">
    <source>
        <dbReference type="SAM" id="SignalP"/>
    </source>
</evidence>
<organism evidence="12 13">
    <name type="scientific">Cyprinodon variegatus</name>
    <name type="common">Sheepshead minnow</name>
    <dbReference type="NCBI Taxonomy" id="28743"/>
    <lineage>
        <taxon>Eukaryota</taxon>
        <taxon>Metazoa</taxon>
        <taxon>Chordata</taxon>
        <taxon>Craniata</taxon>
        <taxon>Vertebrata</taxon>
        <taxon>Euteleostomi</taxon>
        <taxon>Actinopterygii</taxon>
        <taxon>Neopterygii</taxon>
        <taxon>Teleostei</taxon>
        <taxon>Neoteleostei</taxon>
        <taxon>Acanthomorphata</taxon>
        <taxon>Ovalentaria</taxon>
        <taxon>Atherinomorphae</taxon>
        <taxon>Cyprinodontiformes</taxon>
        <taxon>Cyprinodontidae</taxon>
        <taxon>Cyprinodon</taxon>
    </lineage>
</organism>
<sequence length="189" mass="21946">MAVFLLWLFSLGFLAFPSYASYNNLPELYKKGVDLAVEKINSQASIVHHFIFFRSMEKSESEPGFNVKYIYHNFHLKATKCQKGTVDSTSCKFRNDRVKTSPCICYFKAGLFNSLLSGSPQTVVKSLQLNQNAAARVLMKIKNRDHISPILASLHWLPVKSRRDFKLKIFFFLHWALILRYYIMFYSPI</sequence>
<keyword evidence="5 11" id="KW-0732">Signal</keyword>
<name>A0A3Q2CQG8_CYPVA</name>
<dbReference type="PANTHER" id="PTHR15106:SF2">
    <property type="entry name" value="RETINOIC ACID RECEPTOR RESPONDER PROTEIN 2"/>
    <property type="match status" value="1"/>
</dbReference>
<dbReference type="GO" id="GO:0006935">
    <property type="term" value="P:chemotaxis"/>
    <property type="evidence" value="ECO:0007669"/>
    <property type="project" value="UniProtKB-KW"/>
</dbReference>
<dbReference type="GO" id="GO:0006954">
    <property type="term" value="P:inflammatory response"/>
    <property type="evidence" value="ECO:0007669"/>
    <property type="project" value="UniProtKB-KW"/>
</dbReference>
<comment type="subcellular location">
    <subcellularLocation>
        <location evidence="1">Secreted</location>
    </subcellularLocation>
</comment>
<evidence type="ECO:0000256" key="3">
    <source>
        <dbReference type="ARBA" id="ARBA00022500"/>
    </source>
</evidence>